<name>A0A3Y4YLD7_SALET</name>
<dbReference type="SUPFAM" id="SSF46894">
    <property type="entry name" value="C-terminal effector domain of the bipartite response regulators"/>
    <property type="match status" value="1"/>
</dbReference>
<sequence length="263" mass="28831">MSGRDSPRVVVYGDEWAVTAAVCSLVSLRWPQAVVERASGLSALLQTLRWHGTARVLLCLRPHEHIPVLDALTPLLRGRVVRVVSPVVWYSDRMVLGWLGYRPAVSTQALQAWLPGREKERLDAHPLAGFMDALMQQGAVTAPVNASPGVMSRSRTARLVRDIRQEALRRLPGTVNARQWFILCRLAEGMKGGEVAALTGLKEKTVSLYRRHALAALGMETVVRGMSLYRGVLVREALQRYPVAGPAESICAGKGQVSVQEAI</sequence>
<evidence type="ECO:0000256" key="1">
    <source>
        <dbReference type="ARBA" id="ARBA00023125"/>
    </source>
</evidence>
<evidence type="ECO:0000259" key="2">
    <source>
        <dbReference type="SMART" id="SM00421"/>
    </source>
</evidence>
<organism evidence="3">
    <name type="scientific">Salmonella enterica I</name>
    <dbReference type="NCBI Taxonomy" id="59201"/>
    <lineage>
        <taxon>Bacteria</taxon>
        <taxon>Pseudomonadati</taxon>
        <taxon>Pseudomonadota</taxon>
        <taxon>Gammaproteobacteria</taxon>
        <taxon>Enterobacterales</taxon>
        <taxon>Enterobacteriaceae</taxon>
        <taxon>Salmonella</taxon>
    </lineage>
</organism>
<proteinExistence type="predicted"/>
<gene>
    <name evidence="3" type="ORF">Z599_21540</name>
</gene>
<dbReference type="AlphaFoldDB" id="A0A3Y4YLD7"/>
<dbReference type="Gene3D" id="1.10.10.10">
    <property type="entry name" value="Winged helix-like DNA-binding domain superfamily/Winged helix DNA-binding domain"/>
    <property type="match status" value="1"/>
</dbReference>
<protein>
    <recommendedName>
        <fullName evidence="2">HTH luxR-type domain-containing protein</fullName>
    </recommendedName>
</protein>
<dbReference type="GO" id="GO:0006355">
    <property type="term" value="P:regulation of DNA-templated transcription"/>
    <property type="evidence" value="ECO:0007669"/>
    <property type="project" value="InterPro"/>
</dbReference>
<keyword evidence="1" id="KW-0238">DNA-binding</keyword>
<accession>A0A3Y4YLD7</accession>
<reference evidence="3" key="1">
    <citation type="submission" date="2018-07" db="EMBL/GenBank/DDBJ databases">
        <authorList>
            <consortium name="GenomeTrakr network: Whole genome sequencing for foodborne pathogen traceback"/>
        </authorList>
    </citation>
    <scope>NUCLEOTIDE SEQUENCE</scope>
    <source>
        <strain evidence="3">MDH-2013-00175</strain>
    </source>
</reference>
<comment type="caution">
    <text evidence="3">The sequence shown here is derived from an EMBL/GenBank/DDBJ whole genome shotgun (WGS) entry which is preliminary data.</text>
</comment>
<dbReference type="EMBL" id="AAGLQK010000033">
    <property type="protein sequence ID" value="EBP4060281.1"/>
    <property type="molecule type" value="Genomic_DNA"/>
</dbReference>
<dbReference type="InterPro" id="IPR036388">
    <property type="entry name" value="WH-like_DNA-bd_sf"/>
</dbReference>
<dbReference type="SMART" id="SM00421">
    <property type="entry name" value="HTH_LUXR"/>
    <property type="match status" value="1"/>
</dbReference>
<dbReference type="GO" id="GO:0003677">
    <property type="term" value="F:DNA binding"/>
    <property type="evidence" value="ECO:0007669"/>
    <property type="project" value="UniProtKB-KW"/>
</dbReference>
<evidence type="ECO:0000313" key="3">
    <source>
        <dbReference type="EMBL" id="EBP4060281.1"/>
    </source>
</evidence>
<feature type="domain" description="HTH luxR-type" evidence="2">
    <location>
        <begin position="172"/>
        <end position="229"/>
    </location>
</feature>
<dbReference type="InterPro" id="IPR000792">
    <property type="entry name" value="Tscrpt_reg_LuxR_C"/>
</dbReference>
<dbReference type="InterPro" id="IPR016032">
    <property type="entry name" value="Sig_transdc_resp-reg_C-effctor"/>
</dbReference>